<reference evidence="2" key="1">
    <citation type="journal article" date="2020" name="Stud. Mycol.">
        <title>101 Dothideomycetes genomes: a test case for predicting lifestyles and emergence of pathogens.</title>
        <authorList>
            <person name="Haridas S."/>
            <person name="Albert R."/>
            <person name="Binder M."/>
            <person name="Bloem J."/>
            <person name="Labutti K."/>
            <person name="Salamov A."/>
            <person name="Andreopoulos B."/>
            <person name="Baker S."/>
            <person name="Barry K."/>
            <person name="Bills G."/>
            <person name="Bluhm B."/>
            <person name="Cannon C."/>
            <person name="Castanera R."/>
            <person name="Culley D."/>
            <person name="Daum C."/>
            <person name="Ezra D."/>
            <person name="Gonzalez J."/>
            <person name="Henrissat B."/>
            <person name="Kuo A."/>
            <person name="Liang C."/>
            <person name="Lipzen A."/>
            <person name="Lutzoni F."/>
            <person name="Magnuson J."/>
            <person name="Mondo S."/>
            <person name="Nolan M."/>
            <person name="Ohm R."/>
            <person name="Pangilinan J."/>
            <person name="Park H.-J."/>
            <person name="Ramirez L."/>
            <person name="Alfaro M."/>
            <person name="Sun H."/>
            <person name="Tritt A."/>
            <person name="Yoshinaga Y."/>
            <person name="Zwiers L.-H."/>
            <person name="Turgeon B."/>
            <person name="Goodwin S."/>
            <person name="Spatafora J."/>
            <person name="Crous P."/>
            <person name="Grigoriev I."/>
        </authorList>
    </citation>
    <scope>NUCLEOTIDE SEQUENCE</scope>
    <source>
        <strain evidence="2">CBS 207.26</strain>
    </source>
</reference>
<dbReference type="PANTHER" id="PTHR14237">
    <property type="entry name" value="MOLYBDOPTERIN COFACTOR SULFURASE MOSC"/>
    <property type="match status" value="1"/>
</dbReference>
<dbReference type="Pfam" id="PF03476">
    <property type="entry name" value="MOSC_N"/>
    <property type="match status" value="1"/>
</dbReference>
<protein>
    <recommendedName>
        <fullName evidence="1">MOSC domain-containing protein</fullName>
    </recommendedName>
</protein>
<dbReference type="InterPro" id="IPR005303">
    <property type="entry name" value="MOCOS_middle"/>
</dbReference>
<dbReference type="SUPFAM" id="SSF50800">
    <property type="entry name" value="PK beta-barrel domain-like"/>
    <property type="match status" value="1"/>
</dbReference>
<dbReference type="PANTHER" id="PTHR14237:SF34">
    <property type="entry name" value="MOSC DOMAIN PROTEIN (AFU_ORTHOLOGUE AFUA_2G07820)"/>
    <property type="match status" value="1"/>
</dbReference>
<accession>A0A6A6EV60</accession>
<evidence type="ECO:0000313" key="2">
    <source>
        <dbReference type="EMBL" id="KAF2195454.1"/>
    </source>
</evidence>
<organism evidence="2 3">
    <name type="scientific">Zopfia rhizophila CBS 207.26</name>
    <dbReference type="NCBI Taxonomy" id="1314779"/>
    <lineage>
        <taxon>Eukaryota</taxon>
        <taxon>Fungi</taxon>
        <taxon>Dikarya</taxon>
        <taxon>Ascomycota</taxon>
        <taxon>Pezizomycotina</taxon>
        <taxon>Dothideomycetes</taxon>
        <taxon>Dothideomycetes incertae sedis</taxon>
        <taxon>Zopfiaceae</taxon>
        <taxon>Zopfia</taxon>
    </lineage>
</organism>
<feature type="domain" description="MOSC" evidence="1">
    <location>
        <begin position="159"/>
        <end position="316"/>
    </location>
</feature>
<dbReference type="Pfam" id="PF03473">
    <property type="entry name" value="MOSC"/>
    <property type="match status" value="1"/>
</dbReference>
<dbReference type="InterPro" id="IPR005302">
    <property type="entry name" value="MoCF_Sase_C"/>
</dbReference>
<dbReference type="OrthoDB" id="17255at2759"/>
<proteinExistence type="predicted"/>
<name>A0A6A6EV60_9PEZI</name>
<dbReference type="Proteomes" id="UP000800200">
    <property type="component" value="Unassembled WGS sequence"/>
</dbReference>
<evidence type="ECO:0000259" key="1">
    <source>
        <dbReference type="PROSITE" id="PS51340"/>
    </source>
</evidence>
<dbReference type="InterPro" id="IPR011037">
    <property type="entry name" value="Pyrv_Knase-like_insert_dom_sf"/>
</dbReference>
<sequence>MKISEIYVYPIKSLRGTSLSAAIATRHGFQYDRKFMLLKVHPDGFKNMAVSHFPEMTLFLTHIDYPEDDDRGIGSITVKFTAPGSTDTKTLTIPLLPNTQRLETIEINMHNSPTDAFKMPAEYNEWFSSCFGYEVLLVYLGDNLRDVLFQDLKPSKGSSWLSAISSNIPLLGASNPESKQITFADCAAYLIVSNTSLKDVSSRLSDGIEMDVTKFRPNIVIEGAESPWEEDFWGKIRINNAEFTLAHNCIRCKSINIDFKTGKQPTDKAGNVLKKLQADRRVDRGAKWSPVFGRYSYLDPRNGDRPLKVGDEVTVIRLNPERTVWSRITPRSMPQCSDTDKL</sequence>
<dbReference type="AlphaFoldDB" id="A0A6A6EV60"/>
<dbReference type="GO" id="GO:0003824">
    <property type="term" value="F:catalytic activity"/>
    <property type="evidence" value="ECO:0007669"/>
    <property type="project" value="InterPro"/>
</dbReference>
<gene>
    <name evidence="2" type="ORF">K469DRAFT_699048</name>
</gene>
<dbReference type="GO" id="GO:0030170">
    <property type="term" value="F:pyridoxal phosphate binding"/>
    <property type="evidence" value="ECO:0007669"/>
    <property type="project" value="InterPro"/>
</dbReference>
<evidence type="ECO:0000313" key="3">
    <source>
        <dbReference type="Proteomes" id="UP000800200"/>
    </source>
</evidence>
<keyword evidence="3" id="KW-1185">Reference proteome</keyword>
<dbReference type="EMBL" id="ML994610">
    <property type="protein sequence ID" value="KAF2195454.1"/>
    <property type="molecule type" value="Genomic_DNA"/>
</dbReference>
<dbReference type="PROSITE" id="PS51340">
    <property type="entry name" value="MOSC"/>
    <property type="match status" value="1"/>
</dbReference>
<dbReference type="GO" id="GO:0030151">
    <property type="term" value="F:molybdenum ion binding"/>
    <property type="evidence" value="ECO:0007669"/>
    <property type="project" value="InterPro"/>
</dbReference>
<dbReference type="SUPFAM" id="SSF141673">
    <property type="entry name" value="MOSC N-terminal domain-like"/>
    <property type="match status" value="1"/>
</dbReference>